<feature type="compositionally biased region" description="Basic and acidic residues" evidence="7">
    <location>
        <begin position="31"/>
        <end position="47"/>
    </location>
</feature>
<feature type="region of interest" description="Disordered" evidence="7">
    <location>
        <begin position="1"/>
        <end position="51"/>
    </location>
</feature>
<dbReference type="Pfam" id="PF00609">
    <property type="entry name" value="DAGK_acc"/>
    <property type="match status" value="1"/>
</dbReference>
<dbReference type="Gene3D" id="3.40.50.10330">
    <property type="entry name" value="Probable inorganic polyphosphate/atp-NAD kinase, domain 1"/>
    <property type="match status" value="1"/>
</dbReference>
<dbReference type="InterPro" id="IPR037607">
    <property type="entry name" value="DGK"/>
</dbReference>
<feature type="domain" description="DAGKc" evidence="8">
    <location>
        <begin position="214"/>
        <end position="370"/>
    </location>
</feature>
<evidence type="ECO:0000256" key="5">
    <source>
        <dbReference type="ARBA" id="ARBA00022840"/>
    </source>
</evidence>
<dbReference type="EC" id="2.7.1.107" evidence="6"/>
<evidence type="ECO:0000256" key="7">
    <source>
        <dbReference type="SAM" id="MobiDB-lite"/>
    </source>
</evidence>
<dbReference type="GO" id="GO:0004143">
    <property type="term" value="F:ATP-dependent diacylglycerol kinase activity"/>
    <property type="evidence" value="ECO:0007669"/>
    <property type="project" value="UniProtKB-EC"/>
</dbReference>
<evidence type="ECO:0000256" key="1">
    <source>
        <dbReference type="ARBA" id="ARBA00009280"/>
    </source>
</evidence>
<keyword evidence="10" id="KW-1185">Reference proteome</keyword>
<accession>A0ABD3PR12</accession>
<dbReference type="InterPro" id="IPR017438">
    <property type="entry name" value="ATP-NAD_kinase_N"/>
</dbReference>
<organism evidence="9 10">
    <name type="scientific">Cyclotella cryptica</name>
    <dbReference type="NCBI Taxonomy" id="29204"/>
    <lineage>
        <taxon>Eukaryota</taxon>
        <taxon>Sar</taxon>
        <taxon>Stramenopiles</taxon>
        <taxon>Ochrophyta</taxon>
        <taxon>Bacillariophyta</taxon>
        <taxon>Coscinodiscophyceae</taxon>
        <taxon>Thalassiosirophycidae</taxon>
        <taxon>Stephanodiscales</taxon>
        <taxon>Stephanodiscaceae</taxon>
        <taxon>Cyclotella</taxon>
    </lineage>
</organism>
<gene>
    <name evidence="9" type="ORF">HJC23_002919</name>
</gene>
<protein>
    <recommendedName>
        <fullName evidence="6">Diacylglycerol kinase</fullName>
        <shortName evidence="6">DAG kinase</shortName>
        <ecNumber evidence="6">2.7.1.107</ecNumber>
    </recommendedName>
</protein>
<dbReference type="SMART" id="SM00045">
    <property type="entry name" value="DAGKa"/>
    <property type="match status" value="1"/>
</dbReference>
<proteinExistence type="inferred from homology"/>
<dbReference type="InterPro" id="IPR001206">
    <property type="entry name" value="Diacylglycerol_kinase_cat_dom"/>
</dbReference>
<dbReference type="AlphaFoldDB" id="A0ABD3PR12"/>
<name>A0ABD3PR12_9STRA</name>
<feature type="compositionally biased region" description="Basic and acidic residues" evidence="7">
    <location>
        <begin position="111"/>
        <end position="126"/>
    </location>
</feature>
<dbReference type="Proteomes" id="UP001516023">
    <property type="component" value="Unassembled WGS sequence"/>
</dbReference>
<evidence type="ECO:0000313" key="10">
    <source>
        <dbReference type="Proteomes" id="UP001516023"/>
    </source>
</evidence>
<evidence type="ECO:0000256" key="2">
    <source>
        <dbReference type="ARBA" id="ARBA00022679"/>
    </source>
</evidence>
<evidence type="ECO:0000256" key="4">
    <source>
        <dbReference type="ARBA" id="ARBA00022777"/>
    </source>
</evidence>
<keyword evidence="3 6" id="KW-0547">Nucleotide-binding</keyword>
<dbReference type="InterPro" id="IPR016064">
    <property type="entry name" value="NAD/diacylglycerol_kinase_sf"/>
</dbReference>
<dbReference type="PANTHER" id="PTHR11255:SF80">
    <property type="entry name" value="EYE-SPECIFIC DIACYLGLYCEROL KINASE"/>
    <property type="match status" value="1"/>
</dbReference>
<dbReference type="GO" id="GO:0005524">
    <property type="term" value="F:ATP binding"/>
    <property type="evidence" value="ECO:0007669"/>
    <property type="project" value="UniProtKB-KW"/>
</dbReference>
<keyword evidence="4 6" id="KW-0418">Kinase</keyword>
<dbReference type="Gene3D" id="2.60.200.40">
    <property type="match status" value="1"/>
</dbReference>
<dbReference type="Pfam" id="PF00781">
    <property type="entry name" value="DAGK_cat"/>
    <property type="match status" value="1"/>
</dbReference>
<evidence type="ECO:0000256" key="3">
    <source>
        <dbReference type="ARBA" id="ARBA00022741"/>
    </source>
</evidence>
<reference evidence="9 10" key="1">
    <citation type="journal article" date="2020" name="G3 (Bethesda)">
        <title>Improved Reference Genome for Cyclotella cryptica CCMP332, a Model for Cell Wall Morphogenesis, Salinity Adaptation, and Lipid Production in Diatoms (Bacillariophyta).</title>
        <authorList>
            <person name="Roberts W.R."/>
            <person name="Downey K.M."/>
            <person name="Ruck E.C."/>
            <person name="Traller J.C."/>
            <person name="Alverson A.J."/>
        </authorList>
    </citation>
    <scope>NUCLEOTIDE SEQUENCE [LARGE SCALE GENOMIC DNA]</scope>
    <source>
        <strain evidence="9 10">CCMP332</strain>
    </source>
</reference>
<evidence type="ECO:0000256" key="6">
    <source>
        <dbReference type="RuleBase" id="RU361128"/>
    </source>
</evidence>
<dbReference type="SUPFAM" id="SSF111331">
    <property type="entry name" value="NAD kinase/diacylglycerol kinase-like"/>
    <property type="match status" value="1"/>
</dbReference>
<keyword evidence="2 6" id="KW-0808">Transferase</keyword>
<dbReference type="PANTHER" id="PTHR11255">
    <property type="entry name" value="DIACYLGLYCEROL KINASE"/>
    <property type="match status" value="1"/>
</dbReference>
<comment type="catalytic activity">
    <reaction evidence="6">
        <text>a 1,2-diacyl-sn-glycerol + ATP = a 1,2-diacyl-sn-glycero-3-phosphate + ADP + H(+)</text>
        <dbReference type="Rhea" id="RHEA:10272"/>
        <dbReference type="ChEBI" id="CHEBI:15378"/>
        <dbReference type="ChEBI" id="CHEBI:17815"/>
        <dbReference type="ChEBI" id="CHEBI:30616"/>
        <dbReference type="ChEBI" id="CHEBI:58608"/>
        <dbReference type="ChEBI" id="CHEBI:456216"/>
        <dbReference type="EC" id="2.7.1.107"/>
    </reaction>
</comment>
<feature type="compositionally biased region" description="Low complexity" evidence="7">
    <location>
        <begin position="80"/>
        <end position="98"/>
    </location>
</feature>
<sequence length="636" mass="70157">MAHHNETELDLEQQDSSPLPTIFIMPRGITSKKDKQSALERAKEQKSIYESFRSRAAVADTDLTSSGICASSNTAPPLFGESSDSFPASSSPVASVGSLVEDNSNDTADTLEERLEYPEDTRESLRKSLLPSSSTPHLTALQRLQTAVRTAAVTSELLGLLNDSVVETALLQEHVAPHANVKNGGGSTKFKAAVNALSLVRKKISIKTVHPRNAGDYTIIAFVNSASGGGKGEKLYKTLQDHLGESYVIDLKSCRPGNMPEDTLIQYAADPMVRILACGGDGTCGWIFSSLDKVWLKMLGECSPTSRIHLSKYKDHLPLAIMPLGTGNDLSRQFHWGGKFNHSMTKKTMIQYVQRGRMTKLDRWRCIIMPFRELGEEEKECIPSILSGNDAEPKEPFIDELLKFRDEVANPKKLRFQKTKSSKILDPTQNLSTQFFDGVFCNYLSLGFDATIAYLFHHERETHPEKFTSPMKNKLIYVQKSPAAMKAPKLKGRMKIMVAREDGSLMNLPIPKSCRAVVLMNIQSYGGGNHLANEGSPTDGLIEVIFVSNLIRTATSIVMGKVLRFMLFNVAAQTNRIVFRTMCPLHCQVDGEPWLQSEGIIQVKFHARNAILEKVTEDANNCDCMGGAGNTVIGAQ</sequence>
<dbReference type="InterPro" id="IPR000756">
    <property type="entry name" value="Diacylglycerol_kin_accessory"/>
</dbReference>
<keyword evidence="5 6" id="KW-0067">ATP-binding</keyword>
<feature type="region of interest" description="Disordered" evidence="7">
    <location>
        <begin position="80"/>
        <end position="133"/>
    </location>
</feature>
<dbReference type="PROSITE" id="PS50146">
    <property type="entry name" value="DAGK"/>
    <property type="match status" value="1"/>
</dbReference>
<dbReference type="EMBL" id="JABMIG020000130">
    <property type="protein sequence ID" value="KAL3790293.1"/>
    <property type="molecule type" value="Genomic_DNA"/>
</dbReference>
<comment type="similarity">
    <text evidence="1 6">Belongs to the eukaryotic diacylglycerol kinase family.</text>
</comment>
<dbReference type="SMART" id="SM00046">
    <property type="entry name" value="DAGKc"/>
    <property type="match status" value="1"/>
</dbReference>
<evidence type="ECO:0000313" key="9">
    <source>
        <dbReference type="EMBL" id="KAL3790293.1"/>
    </source>
</evidence>
<evidence type="ECO:0000259" key="8">
    <source>
        <dbReference type="PROSITE" id="PS50146"/>
    </source>
</evidence>
<comment type="caution">
    <text evidence="9">The sequence shown here is derived from an EMBL/GenBank/DDBJ whole genome shotgun (WGS) entry which is preliminary data.</text>
</comment>